<feature type="domain" description="Transglycosylase SLT" evidence="2">
    <location>
        <begin position="2"/>
        <end position="90"/>
    </location>
</feature>
<proteinExistence type="inferred from homology"/>
<dbReference type="Pfam" id="PF01464">
    <property type="entry name" value="SLT"/>
    <property type="match status" value="1"/>
</dbReference>
<protein>
    <submittedName>
        <fullName evidence="3">Lytic transglycosylase domain-containing protein</fullName>
    </submittedName>
</protein>
<keyword evidence="4" id="KW-1185">Reference proteome</keyword>
<comment type="caution">
    <text evidence="3">The sequence shown here is derived from an EMBL/GenBank/DDBJ whole genome shotgun (WGS) entry which is preliminary data.</text>
</comment>
<dbReference type="InterPro" id="IPR008258">
    <property type="entry name" value="Transglycosylase_SLT_dom_1"/>
</dbReference>
<dbReference type="Gene3D" id="1.10.530.10">
    <property type="match status" value="1"/>
</dbReference>
<dbReference type="PANTHER" id="PTHR37423:SF2">
    <property type="entry name" value="MEMBRANE-BOUND LYTIC MUREIN TRANSGLYCOSYLASE C"/>
    <property type="match status" value="1"/>
</dbReference>
<organism evidence="3 4">
    <name type="scientific">Nonlabens mediterrranea</name>
    <dbReference type="NCBI Taxonomy" id="1419947"/>
    <lineage>
        <taxon>Bacteria</taxon>
        <taxon>Pseudomonadati</taxon>
        <taxon>Bacteroidota</taxon>
        <taxon>Flavobacteriia</taxon>
        <taxon>Flavobacteriales</taxon>
        <taxon>Flavobacteriaceae</taxon>
        <taxon>Nonlabens</taxon>
    </lineage>
</organism>
<accession>A0ABS0AB65</accession>
<evidence type="ECO:0000313" key="3">
    <source>
        <dbReference type="EMBL" id="MBF4986396.1"/>
    </source>
</evidence>
<dbReference type="SUPFAM" id="SSF53955">
    <property type="entry name" value="Lysozyme-like"/>
    <property type="match status" value="1"/>
</dbReference>
<evidence type="ECO:0000256" key="1">
    <source>
        <dbReference type="ARBA" id="ARBA00007734"/>
    </source>
</evidence>
<comment type="similarity">
    <text evidence="1">Belongs to the transglycosylase Slt family.</text>
</comment>
<reference evidence="3 4" key="1">
    <citation type="submission" date="2020-11" db="EMBL/GenBank/DDBJ databases">
        <title>P. mediterranea TC4 genome.</title>
        <authorList>
            <person name="Molmeret M."/>
        </authorList>
    </citation>
    <scope>NUCLEOTIDE SEQUENCE [LARGE SCALE GENOMIC DNA]</scope>
    <source>
        <strain evidence="3 4">TC4</strain>
    </source>
</reference>
<sequence>VVESALDPRAKSRVGATGLWQFMFATGRDFDLQVNSYVDERMDPIKSTEAACKFLKSLYNIYGDWDLALAAYNSGPGNVNKAIRRSGGYKNYWNLRPYLPRETAGYVPAFQAMVYLYTYASEHGFQPAQTAYKTIATDTIRVKKMISLDHVAQFTDEDIETIQFHNPSYKLDIIPAVSSRNYYLRLPVRAAGKFVSSEDAVYAFAKA</sequence>
<dbReference type="Proteomes" id="UP001194729">
    <property type="component" value="Unassembled WGS sequence"/>
</dbReference>
<feature type="non-terminal residue" evidence="3">
    <location>
        <position position="207"/>
    </location>
</feature>
<dbReference type="PANTHER" id="PTHR37423">
    <property type="entry name" value="SOLUBLE LYTIC MUREIN TRANSGLYCOSYLASE-RELATED"/>
    <property type="match status" value="1"/>
</dbReference>
<evidence type="ECO:0000259" key="2">
    <source>
        <dbReference type="Pfam" id="PF01464"/>
    </source>
</evidence>
<dbReference type="EMBL" id="JADKYU010001164">
    <property type="protein sequence ID" value="MBF4986396.1"/>
    <property type="molecule type" value="Genomic_DNA"/>
</dbReference>
<dbReference type="InterPro" id="IPR023346">
    <property type="entry name" value="Lysozyme-like_dom_sf"/>
</dbReference>
<evidence type="ECO:0000313" key="4">
    <source>
        <dbReference type="Proteomes" id="UP001194729"/>
    </source>
</evidence>
<dbReference type="CDD" id="cd16894">
    <property type="entry name" value="MltD-like"/>
    <property type="match status" value="1"/>
</dbReference>
<gene>
    <name evidence="3" type="ORF">FNJ87_19505</name>
</gene>
<name>A0ABS0AB65_9FLAO</name>
<feature type="non-terminal residue" evidence="3">
    <location>
        <position position="1"/>
    </location>
</feature>